<comment type="function">
    <text evidence="12">The RuvA-RuvB-RuvC complex processes Holliday junction (HJ) DNA during genetic recombination and DNA repair. Endonuclease that resolves HJ intermediates. Cleaves cruciform DNA by making single-stranded nicks across the HJ at symmetrical positions within the homologous arms, yielding a 5'-phosphate and a 3'-hydroxyl group; requires a central core of homology in the junction. The consensus cleavage sequence is 5'-(A/T)TT(C/G)-3'. Cleavage occurs on the 3'-side of the TT dinucleotide at the point of strand exchange. HJ branch migration catalyzed by RuvA-RuvB allows RuvC to scan DNA until it finds its consensus sequence, where it cleaves and resolves the cruciform DNA.</text>
</comment>
<dbReference type="Gene3D" id="3.30.420.10">
    <property type="entry name" value="Ribonuclease H-like superfamily/Ribonuclease H"/>
    <property type="match status" value="1"/>
</dbReference>
<keyword evidence="3 12" id="KW-0540">Nuclease</keyword>
<comment type="cofactor">
    <cofactor evidence="12">
        <name>Mg(2+)</name>
        <dbReference type="ChEBI" id="CHEBI:18420"/>
    </cofactor>
    <text evidence="12">Binds 2 Mg(2+) ion per subunit.</text>
</comment>
<feature type="binding site" evidence="12">
    <location>
        <position position="72"/>
    </location>
    <ligand>
        <name>Mg(2+)</name>
        <dbReference type="ChEBI" id="CHEBI:18420"/>
        <label>2</label>
    </ligand>
</feature>
<dbReference type="InterPro" id="IPR012337">
    <property type="entry name" value="RNaseH-like_sf"/>
</dbReference>
<feature type="active site" evidence="12">
    <location>
        <position position="72"/>
    </location>
</feature>
<dbReference type="EMBL" id="DS989854">
    <property type="protein sequence ID" value="EDX74079.1"/>
    <property type="molecule type" value="Genomic_DNA"/>
</dbReference>
<dbReference type="PRINTS" id="PR00696">
    <property type="entry name" value="RSOLVASERUVC"/>
</dbReference>
<dbReference type="GO" id="GO:0048476">
    <property type="term" value="C:Holliday junction resolvase complex"/>
    <property type="evidence" value="ECO:0007669"/>
    <property type="project" value="UniProtKB-UniRule"/>
</dbReference>
<evidence type="ECO:0000256" key="10">
    <source>
        <dbReference type="ARBA" id="ARBA00023172"/>
    </source>
</evidence>
<dbReference type="AlphaFoldDB" id="B4VVB2"/>
<keyword evidence="4 12" id="KW-0479">Metal-binding</keyword>
<dbReference type="eggNOG" id="COG0817">
    <property type="taxonomic scope" value="Bacteria"/>
</dbReference>
<reference evidence="13 14" key="1">
    <citation type="submission" date="2008-07" db="EMBL/GenBank/DDBJ databases">
        <authorList>
            <person name="Tandeau de Marsac N."/>
            <person name="Ferriera S."/>
            <person name="Johnson J."/>
            <person name="Kravitz S."/>
            <person name="Beeson K."/>
            <person name="Sutton G."/>
            <person name="Rogers Y.-H."/>
            <person name="Friedman R."/>
            <person name="Frazier M."/>
            <person name="Venter J.C."/>
        </authorList>
    </citation>
    <scope>NUCLEOTIDE SEQUENCE [LARGE SCALE GENOMIC DNA]</scope>
    <source>
        <strain evidence="13 14">PCC 7420</strain>
    </source>
</reference>
<evidence type="ECO:0000256" key="11">
    <source>
        <dbReference type="ARBA" id="ARBA00023204"/>
    </source>
</evidence>
<protein>
    <recommendedName>
        <fullName evidence="12">Crossover junction endodeoxyribonuclease RuvC</fullName>
        <ecNumber evidence="12">3.1.21.10</ecNumber>
    </recommendedName>
    <alternativeName>
        <fullName evidence="12">Holliday junction nuclease RuvC</fullName>
    </alternativeName>
    <alternativeName>
        <fullName evidence="12">Holliday junction resolvase RuvC</fullName>
    </alternativeName>
</protein>
<evidence type="ECO:0000256" key="1">
    <source>
        <dbReference type="ARBA" id="ARBA00009518"/>
    </source>
</evidence>
<dbReference type="GO" id="GO:0008821">
    <property type="term" value="F:crossover junction DNA endonuclease activity"/>
    <property type="evidence" value="ECO:0007669"/>
    <property type="project" value="UniProtKB-UniRule"/>
</dbReference>
<evidence type="ECO:0000256" key="12">
    <source>
        <dbReference type="HAMAP-Rule" id="MF_00034"/>
    </source>
</evidence>
<dbReference type="PANTHER" id="PTHR30194:SF3">
    <property type="entry name" value="CROSSOVER JUNCTION ENDODEOXYRIBONUCLEASE RUVC"/>
    <property type="match status" value="1"/>
</dbReference>
<comment type="subunit">
    <text evidence="12">Homodimer which binds Holliday junction (HJ) DNA. The HJ becomes 2-fold symmetrical on binding to RuvC with unstacked arms; it has a different conformation from HJ DNA in complex with RuvA. In the full resolvosome a probable DNA-RuvA(4)-RuvB(12)-RuvC(2) complex forms which resolves the HJ.</text>
</comment>
<dbReference type="Proteomes" id="UP000003835">
    <property type="component" value="Unassembled WGS sequence"/>
</dbReference>
<dbReference type="PANTHER" id="PTHR30194">
    <property type="entry name" value="CROSSOVER JUNCTION ENDODEOXYRIBONUCLEASE RUVC"/>
    <property type="match status" value="1"/>
</dbReference>
<dbReference type="STRING" id="118168.MC7420_4064"/>
<evidence type="ECO:0000313" key="13">
    <source>
        <dbReference type="EMBL" id="EDX74079.1"/>
    </source>
</evidence>
<name>B4VVB2_9CYAN</name>
<evidence type="ECO:0000256" key="7">
    <source>
        <dbReference type="ARBA" id="ARBA00022801"/>
    </source>
</evidence>
<keyword evidence="6 12" id="KW-0227">DNA damage</keyword>
<comment type="similarity">
    <text evidence="1 12">Belongs to the RuvC family.</text>
</comment>
<dbReference type="EC" id="3.1.21.10" evidence="12"/>
<comment type="catalytic activity">
    <reaction evidence="12">
        <text>Endonucleolytic cleavage at a junction such as a reciprocal single-stranded crossover between two homologous DNA duplexes (Holliday junction).</text>
        <dbReference type="EC" id="3.1.21.10"/>
    </reaction>
</comment>
<keyword evidence="7 12" id="KW-0378">Hydrolase</keyword>
<keyword evidence="14" id="KW-1185">Reference proteome</keyword>
<dbReference type="HOGENOM" id="CLU_091257_3_1_3"/>
<evidence type="ECO:0000256" key="3">
    <source>
        <dbReference type="ARBA" id="ARBA00022722"/>
    </source>
</evidence>
<evidence type="ECO:0000256" key="8">
    <source>
        <dbReference type="ARBA" id="ARBA00022842"/>
    </source>
</evidence>
<keyword evidence="2 12" id="KW-0963">Cytoplasm</keyword>
<dbReference type="HAMAP" id="MF_00034">
    <property type="entry name" value="RuvC"/>
    <property type="match status" value="1"/>
</dbReference>
<evidence type="ECO:0000256" key="2">
    <source>
        <dbReference type="ARBA" id="ARBA00022490"/>
    </source>
</evidence>
<dbReference type="GO" id="GO:0003677">
    <property type="term" value="F:DNA binding"/>
    <property type="evidence" value="ECO:0007669"/>
    <property type="project" value="UniProtKB-KW"/>
</dbReference>
<evidence type="ECO:0000256" key="4">
    <source>
        <dbReference type="ARBA" id="ARBA00022723"/>
    </source>
</evidence>
<dbReference type="InterPro" id="IPR002176">
    <property type="entry name" value="X-over_junc_endoDNase_RuvC"/>
</dbReference>
<dbReference type="OrthoDB" id="9805499at2"/>
<gene>
    <name evidence="12" type="primary">ruvC</name>
    <name evidence="13" type="ORF">MC7420_4064</name>
</gene>
<evidence type="ECO:0000256" key="9">
    <source>
        <dbReference type="ARBA" id="ARBA00023125"/>
    </source>
</evidence>
<feature type="active site" evidence="12">
    <location>
        <position position="11"/>
    </location>
</feature>
<comment type="subcellular location">
    <subcellularLocation>
        <location evidence="12">Cytoplasm</location>
    </subcellularLocation>
</comment>
<dbReference type="Pfam" id="PF02075">
    <property type="entry name" value="RuvC"/>
    <property type="match status" value="1"/>
</dbReference>
<keyword evidence="9 12" id="KW-0238">DNA-binding</keyword>
<dbReference type="GO" id="GO:0000287">
    <property type="term" value="F:magnesium ion binding"/>
    <property type="evidence" value="ECO:0007669"/>
    <property type="project" value="UniProtKB-UniRule"/>
</dbReference>
<keyword evidence="10 12" id="KW-0233">DNA recombination</keyword>
<dbReference type="GO" id="GO:0005737">
    <property type="term" value="C:cytoplasm"/>
    <property type="evidence" value="ECO:0007669"/>
    <property type="project" value="UniProtKB-SubCell"/>
</dbReference>
<dbReference type="InterPro" id="IPR036397">
    <property type="entry name" value="RNaseH_sf"/>
</dbReference>
<evidence type="ECO:0000256" key="6">
    <source>
        <dbReference type="ARBA" id="ARBA00022763"/>
    </source>
</evidence>
<keyword evidence="11 12" id="KW-0234">DNA repair</keyword>
<dbReference type="SUPFAM" id="SSF53098">
    <property type="entry name" value="Ribonuclease H-like"/>
    <property type="match status" value="1"/>
</dbReference>
<feature type="active site" evidence="12">
    <location>
        <position position="144"/>
    </location>
</feature>
<feature type="binding site" evidence="12">
    <location>
        <position position="11"/>
    </location>
    <ligand>
        <name>Mg(2+)</name>
        <dbReference type="ChEBI" id="CHEBI:18420"/>
        <label>1</label>
    </ligand>
</feature>
<evidence type="ECO:0000313" key="14">
    <source>
        <dbReference type="Proteomes" id="UP000003835"/>
    </source>
</evidence>
<accession>B4VVB2</accession>
<dbReference type="GO" id="GO:0006281">
    <property type="term" value="P:DNA repair"/>
    <property type="evidence" value="ECO:0007669"/>
    <property type="project" value="UniProtKB-UniRule"/>
</dbReference>
<keyword evidence="8 12" id="KW-0460">Magnesium</keyword>
<keyword evidence="5 12" id="KW-0255">Endonuclease</keyword>
<dbReference type="CDD" id="cd16962">
    <property type="entry name" value="RuvC"/>
    <property type="match status" value="1"/>
</dbReference>
<feature type="binding site" evidence="12">
    <location>
        <position position="144"/>
    </location>
    <ligand>
        <name>Mg(2+)</name>
        <dbReference type="ChEBI" id="CHEBI:18420"/>
        <label>1</label>
    </ligand>
</feature>
<evidence type="ECO:0000256" key="5">
    <source>
        <dbReference type="ARBA" id="ARBA00022759"/>
    </source>
</evidence>
<dbReference type="GO" id="GO:0006310">
    <property type="term" value="P:DNA recombination"/>
    <property type="evidence" value="ECO:0007669"/>
    <property type="project" value="UniProtKB-UniRule"/>
</dbReference>
<organism evidence="13 14">
    <name type="scientific">Coleofasciculus chthonoplastes PCC 7420</name>
    <dbReference type="NCBI Taxonomy" id="118168"/>
    <lineage>
        <taxon>Bacteria</taxon>
        <taxon>Bacillati</taxon>
        <taxon>Cyanobacteriota</taxon>
        <taxon>Cyanophyceae</taxon>
        <taxon>Coleofasciculales</taxon>
        <taxon>Coleofasciculaceae</taxon>
        <taxon>Coleofasciculus</taxon>
    </lineage>
</organism>
<sequence length="164" mass="17611">MNAEDTWLGIDPGLATVGWSILTTDSNGTVCLIDYGTIETEKTLSTPERLAELEEDLVTLMEEFEPTKAALEMPFFSRQIKAAGGVLQAVGIINLVCYREAEIIPVLLHQSSWKAHLGDGRASKGEVAEILSALFDLENLPVDDSVDAIGIGYAGLCGLTNNIS</sequence>
<proteinExistence type="inferred from homology"/>